<evidence type="ECO:0000313" key="2">
    <source>
        <dbReference type="Proteomes" id="UP000663419"/>
    </source>
</evidence>
<dbReference type="AlphaFoldDB" id="A0A8A1LT77"/>
<evidence type="ECO:0000313" key="1">
    <source>
        <dbReference type="EMBL" id="QSS57286.1"/>
    </source>
</evidence>
<dbReference type="Proteomes" id="UP000663419">
    <property type="component" value="Chromosome 5"/>
</dbReference>
<gene>
    <name evidence="1" type="ORF">I7I53_05719</name>
</gene>
<name>A0A8A1LT77_AJEC8</name>
<proteinExistence type="predicted"/>
<dbReference type="EMBL" id="CP069106">
    <property type="protein sequence ID" value="QSS57286.1"/>
    <property type="molecule type" value="Genomic_DNA"/>
</dbReference>
<organism evidence="1 2">
    <name type="scientific">Ajellomyces capsulatus (strain H88)</name>
    <name type="common">Darling's disease fungus</name>
    <name type="synonym">Histoplasma capsulatum</name>
    <dbReference type="NCBI Taxonomy" id="544711"/>
    <lineage>
        <taxon>Eukaryota</taxon>
        <taxon>Fungi</taxon>
        <taxon>Dikarya</taxon>
        <taxon>Ascomycota</taxon>
        <taxon>Pezizomycotina</taxon>
        <taxon>Eurotiomycetes</taxon>
        <taxon>Eurotiomycetidae</taxon>
        <taxon>Onygenales</taxon>
        <taxon>Ajellomycetaceae</taxon>
        <taxon>Histoplasma</taxon>
    </lineage>
</organism>
<accession>A0A8A1LT77</accession>
<reference evidence="1" key="1">
    <citation type="submission" date="2021-01" db="EMBL/GenBank/DDBJ databases">
        <title>Chromosome-level genome assembly of a human fungal pathogen reveals clustering of transcriptionally co-regulated genes.</title>
        <authorList>
            <person name="Voorhies M."/>
            <person name="Cohen S."/>
            <person name="Shea T.P."/>
            <person name="Petrus S."/>
            <person name="Munoz J.F."/>
            <person name="Poplawski S."/>
            <person name="Goldman W.E."/>
            <person name="Michael T."/>
            <person name="Cuomo C.A."/>
            <person name="Sil A."/>
            <person name="Beyhan S."/>
        </authorList>
    </citation>
    <scope>NUCLEOTIDE SEQUENCE</scope>
    <source>
        <strain evidence="1">H88</strain>
    </source>
</reference>
<sequence>MGARGKTRWSVSCDSRVNTPYYLATMLTLLGPEPPCVAQCSSSSQRPSSQLRCWISWWLSSSQARH</sequence>
<dbReference type="VEuPathDB" id="FungiDB:I7I53_05719"/>
<protein>
    <submittedName>
        <fullName evidence="1">Uncharacterized protein</fullName>
    </submittedName>
</protein>